<keyword evidence="2 7" id="KW-0813">Transport</keyword>
<dbReference type="PANTHER" id="PTHR30151">
    <property type="entry name" value="ALKANE SULFONATE ABC TRANSPORTER-RELATED, MEMBRANE SUBUNIT"/>
    <property type="match status" value="1"/>
</dbReference>
<feature type="transmembrane region" description="Helical" evidence="7">
    <location>
        <begin position="120"/>
        <end position="138"/>
    </location>
</feature>
<dbReference type="InterPro" id="IPR000515">
    <property type="entry name" value="MetI-like"/>
</dbReference>
<organism evidence="9 10">
    <name type="scientific">Georgenia deserti</name>
    <dbReference type="NCBI Taxonomy" id="2093781"/>
    <lineage>
        <taxon>Bacteria</taxon>
        <taxon>Bacillati</taxon>
        <taxon>Actinomycetota</taxon>
        <taxon>Actinomycetes</taxon>
        <taxon>Micrococcales</taxon>
        <taxon>Bogoriellaceae</taxon>
        <taxon>Georgenia</taxon>
    </lineage>
</organism>
<dbReference type="SUPFAM" id="SSF161098">
    <property type="entry name" value="MetI-like"/>
    <property type="match status" value="1"/>
</dbReference>
<dbReference type="CDD" id="cd06261">
    <property type="entry name" value="TM_PBP2"/>
    <property type="match status" value="1"/>
</dbReference>
<keyword evidence="5 7" id="KW-1133">Transmembrane helix</keyword>
<name>A0ABW4L4W9_9MICO</name>
<evidence type="ECO:0000256" key="2">
    <source>
        <dbReference type="ARBA" id="ARBA00022448"/>
    </source>
</evidence>
<evidence type="ECO:0000259" key="8">
    <source>
        <dbReference type="PROSITE" id="PS50928"/>
    </source>
</evidence>
<feature type="transmembrane region" description="Helical" evidence="7">
    <location>
        <begin position="28"/>
        <end position="45"/>
    </location>
</feature>
<evidence type="ECO:0000256" key="4">
    <source>
        <dbReference type="ARBA" id="ARBA00022692"/>
    </source>
</evidence>
<feature type="transmembrane region" description="Helical" evidence="7">
    <location>
        <begin position="144"/>
        <end position="164"/>
    </location>
</feature>
<feature type="transmembrane region" description="Helical" evidence="7">
    <location>
        <begin position="86"/>
        <end position="108"/>
    </location>
</feature>
<comment type="subcellular location">
    <subcellularLocation>
        <location evidence="1 7">Cell membrane</location>
        <topology evidence="1 7">Multi-pass membrane protein</topology>
    </subcellularLocation>
</comment>
<sequence>MSPASVAIAGPQAARARPRRRNGASERLWLGLAGVLALILMLELLPRTGVVDPRFLPPFSEVFAALVDRLATGDFWSALGSTLTTWAIGLAAAMVSGIVVGIVVGTVPALREATASTIEFLRPIPSVALIPLAVLLYGTGREATLLLVVYASFWQVLVQVLYGVQDVDPVARDTARSYRFSVWTQARTVIWPTALPYVVTGFRLAATVALILTVTGELIIGTPGVGQLIQVAQSSGAVASMYALVFVTGLLGVIVNLATRALERRILRWHPSVRREATS</sequence>
<dbReference type="PROSITE" id="PS50928">
    <property type="entry name" value="ABC_TM1"/>
    <property type="match status" value="1"/>
</dbReference>
<comment type="caution">
    <text evidence="9">The sequence shown here is derived from an EMBL/GenBank/DDBJ whole genome shotgun (WGS) entry which is preliminary data.</text>
</comment>
<keyword evidence="6 7" id="KW-0472">Membrane</keyword>
<feature type="domain" description="ABC transmembrane type-1" evidence="8">
    <location>
        <begin position="79"/>
        <end position="263"/>
    </location>
</feature>
<evidence type="ECO:0000313" key="10">
    <source>
        <dbReference type="Proteomes" id="UP001597277"/>
    </source>
</evidence>
<evidence type="ECO:0000256" key="5">
    <source>
        <dbReference type="ARBA" id="ARBA00022989"/>
    </source>
</evidence>
<dbReference type="PANTHER" id="PTHR30151:SF25">
    <property type="entry name" value="TAURINE TRANSPORT SYSTEM PERMEASE PROTEIN TAUC"/>
    <property type="match status" value="1"/>
</dbReference>
<dbReference type="EMBL" id="JBHUEE010000004">
    <property type="protein sequence ID" value="MFD1717967.1"/>
    <property type="molecule type" value="Genomic_DNA"/>
</dbReference>
<dbReference type="Proteomes" id="UP001597277">
    <property type="component" value="Unassembled WGS sequence"/>
</dbReference>
<dbReference type="RefSeq" id="WP_388005321.1">
    <property type="nucleotide sequence ID" value="NZ_JBHUEE010000004.1"/>
</dbReference>
<accession>A0ABW4L4W9</accession>
<keyword evidence="10" id="KW-1185">Reference proteome</keyword>
<dbReference type="Pfam" id="PF00528">
    <property type="entry name" value="BPD_transp_1"/>
    <property type="match status" value="1"/>
</dbReference>
<evidence type="ECO:0000256" key="7">
    <source>
        <dbReference type="RuleBase" id="RU363032"/>
    </source>
</evidence>
<feature type="transmembrane region" description="Helical" evidence="7">
    <location>
        <begin position="240"/>
        <end position="259"/>
    </location>
</feature>
<reference evidence="10" key="1">
    <citation type="journal article" date="2019" name="Int. J. Syst. Evol. Microbiol.">
        <title>The Global Catalogue of Microorganisms (GCM) 10K type strain sequencing project: providing services to taxonomists for standard genome sequencing and annotation.</title>
        <authorList>
            <consortium name="The Broad Institute Genomics Platform"/>
            <consortium name="The Broad Institute Genome Sequencing Center for Infectious Disease"/>
            <person name="Wu L."/>
            <person name="Ma J."/>
        </authorList>
    </citation>
    <scope>NUCLEOTIDE SEQUENCE [LARGE SCALE GENOMIC DNA]</scope>
    <source>
        <strain evidence="10">JCM 17130</strain>
    </source>
</reference>
<keyword evidence="3" id="KW-1003">Cell membrane</keyword>
<evidence type="ECO:0000256" key="3">
    <source>
        <dbReference type="ARBA" id="ARBA00022475"/>
    </source>
</evidence>
<keyword evidence="4 7" id="KW-0812">Transmembrane</keyword>
<evidence type="ECO:0000256" key="6">
    <source>
        <dbReference type="ARBA" id="ARBA00023136"/>
    </source>
</evidence>
<evidence type="ECO:0000256" key="1">
    <source>
        <dbReference type="ARBA" id="ARBA00004651"/>
    </source>
</evidence>
<gene>
    <name evidence="9" type="ORF">ACFSE6_08980</name>
</gene>
<dbReference type="Gene3D" id="1.10.3720.10">
    <property type="entry name" value="MetI-like"/>
    <property type="match status" value="1"/>
</dbReference>
<proteinExistence type="inferred from homology"/>
<dbReference type="InterPro" id="IPR035906">
    <property type="entry name" value="MetI-like_sf"/>
</dbReference>
<protein>
    <submittedName>
        <fullName evidence="9">ABC transporter permease</fullName>
    </submittedName>
</protein>
<comment type="similarity">
    <text evidence="7">Belongs to the binding-protein-dependent transport system permease family.</text>
</comment>
<evidence type="ECO:0000313" key="9">
    <source>
        <dbReference type="EMBL" id="MFD1717967.1"/>
    </source>
</evidence>
<feature type="transmembrane region" description="Helical" evidence="7">
    <location>
        <begin position="194"/>
        <end position="220"/>
    </location>
</feature>